<proteinExistence type="predicted"/>
<dbReference type="Pfam" id="PF12849">
    <property type="entry name" value="PBP_like_2"/>
    <property type="match status" value="1"/>
</dbReference>
<evidence type="ECO:0000259" key="2">
    <source>
        <dbReference type="Pfam" id="PF12849"/>
    </source>
</evidence>
<gene>
    <name evidence="3" type="ORF">V6U78_04440</name>
</gene>
<organism evidence="3 4">
    <name type="scientific">Marinospirillum alkalitolerans</name>
    <dbReference type="NCBI Taxonomy" id="3123374"/>
    <lineage>
        <taxon>Bacteria</taxon>
        <taxon>Pseudomonadati</taxon>
        <taxon>Pseudomonadota</taxon>
        <taxon>Gammaproteobacteria</taxon>
        <taxon>Oceanospirillales</taxon>
        <taxon>Oceanospirillaceae</taxon>
        <taxon>Marinospirillum</taxon>
    </lineage>
</organism>
<protein>
    <submittedName>
        <fullName evidence="3">Substrate-binding domain-containing protein</fullName>
    </submittedName>
</protein>
<dbReference type="EMBL" id="JBANFI010000002">
    <property type="protein sequence ID" value="MFK7160282.1"/>
    <property type="molecule type" value="Genomic_DNA"/>
</dbReference>
<dbReference type="InterPro" id="IPR024370">
    <property type="entry name" value="PBP_domain"/>
</dbReference>
<evidence type="ECO:0000313" key="4">
    <source>
        <dbReference type="Proteomes" id="UP001621714"/>
    </source>
</evidence>
<feature type="domain" description="PBP" evidence="2">
    <location>
        <begin position="16"/>
        <end position="128"/>
    </location>
</feature>
<evidence type="ECO:0000256" key="1">
    <source>
        <dbReference type="SAM" id="SignalP"/>
    </source>
</evidence>
<feature type="chain" id="PRO_5046127744" evidence="1">
    <location>
        <begin position="21"/>
        <end position="138"/>
    </location>
</feature>
<feature type="signal peptide" evidence="1">
    <location>
        <begin position="1"/>
        <end position="20"/>
    </location>
</feature>
<dbReference type="SUPFAM" id="SSF53850">
    <property type="entry name" value="Periplasmic binding protein-like II"/>
    <property type="match status" value="1"/>
</dbReference>
<keyword evidence="4" id="KW-1185">Reference proteome</keyword>
<dbReference type="RefSeq" id="WP_405337676.1">
    <property type="nucleotide sequence ID" value="NZ_JBANFI010000002.1"/>
</dbReference>
<evidence type="ECO:0000313" key="3">
    <source>
        <dbReference type="EMBL" id="MFK7160282.1"/>
    </source>
</evidence>
<accession>A0ABW8PVG2</accession>
<sequence length="138" mass="14731">MLKKLLFTLACCLISLPLLAADLVVIAHPSVPDGLSQNQIRDIYLGRNQQLPNGQQATPIEMSDNSPLKASFHTQVTGRSLAQLNAFWSQQVFTGRGQPPRSVESPAAMRAAVAATPGALGYLPASEVDASVKVLLRP</sequence>
<comment type="caution">
    <text evidence="3">The sequence shown here is derived from an EMBL/GenBank/DDBJ whole genome shotgun (WGS) entry which is preliminary data.</text>
</comment>
<name>A0ABW8PVG2_9GAMM</name>
<dbReference type="Gene3D" id="3.40.190.10">
    <property type="entry name" value="Periplasmic binding protein-like II"/>
    <property type="match status" value="1"/>
</dbReference>
<dbReference type="Proteomes" id="UP001621714">
    <property type="component" value="Unassembled WGS sequence"/>
</dbReference>
<keyword evidence="1" id="KW-0732">Signal</keyword>
<reference evidence="3 4" key="1">
    <citation type="submission" date="2024-02" db="EMBL/GenBank/DDBJ databases">
        <title>Marinospirillum sp. MEB 164 isolated from Lonar lake sediment.</title>
        <authorList>
            <person name="Joshi A."/>
            <person name="Thite S."/>
        </authorList>
    </citation>
    <scope>NUCLEOTIDE SEQUENCE [LARGE SCALE GENOMIC DNA]</scope>
    <source>
        <strain evidence="3 4">MEB164</strain>
    </source>
</reference>